<evidence type="ECO:0000313" key="2">
    <source>
        <dbReference type="Proteomes" id="UP001054945"/>
    </source>
</evidence>
<reference evidence="1 2" key="1">
    <citation type="submission" date="2021-06" db="EMBL/GenBank/DDBJ databases">
        <title>Caerostris extrusa draft genome.</title>
        <authorList>
            <person name="Kono N."/>
            <person name="Arakawa K."/>
        </authorList>
    </citation>
    <scope>NUCLEOTIDE SEQUENCE [LARGE SCALE GENOMIC DNA]</scope>
</reference>
<gene>
    <name evidence="1" type="ORF">CEXT_352321</name>
</gene>
<keyword evidence="2" id="KW-1185">Reference proteome</keyword>
<protein>
    <submittedName>
        <fullName evidence="1">Uncharacterized protein</fullName>
    </submittedName>
</protein>
<name>A0AAV4V5R9_CAEEX</name>
<dbReference type="AlphaFoldDB" id="A0AAV4V5R9"/>
<comment type="caution">
    <text evidence="1">The sequence shown here is derived from an EMBL/GenBank/DDBJ whole genome shotgun (WGS) entry which is preliminary data.</text>
</comment>
<accession>A0AAV4V5R9</accession>
<proteinExistence type="predicted"/>
<dbReference type="EMBL" id="BPLR01013980">
    <property type="protein sequence ID" value="GIY65296.1"/>
    <property type="molecule type" value="Genomic_DNA"/>
</dbReference>
<sequence length="78" mass="8783">MTNLFYKFTAEIELGGFDAMTDMCFVTCMGKLNLAILITMTNVFCELAVEIELGCCDAMTDMCFVTYMWKLNLAIVIP</sequence>
<evidence type="ECO:0000313" key="1">
    <source>
        <dbReference type="EMBL" id="GIY65296.1"/>
    </source>
</evidence>
<dbReference type="Proteomes" id="UP001054945">
    <property type="component" value="Unassembled WGS sequence"/>
</dbReference>
<organism evidence="1 2">
    <name type="scientific">Caerostris extrusa</name>
    <name type="common">Bark spider</name>
    <name type="synonym">Caerostris bankana</name>
    <dbReference type="NCBI Taxonomy" id="172846"/>
    <lineage>
        <taxon>Eukaryota</taxon>
        <taxon>Metazoa</taxon>
        <taxon>Ecdysozoa</taxon>
        <taxon>Arthropoda</taxon>
        <taxon>Chelicerata</taxon>
        <taxon>Arachnida</taxon>
        <taxon>Araneae</taxon>
        <taxon>Araneomorphae</taxon>
        <taxon>Entelegynae</taxon>
        <taxon>Araneoidea</taxon>
        <taxon>Araneidae</taxon>
        <taxon>Caerostris</taxon>
    </lineage>
</organism>